<reference evidence="5 6" key="1">
    <citation type="journal article" date="2016" name="Stand. Genomic Sci.">
        <title>Complete genome sequence and genomic characterization of Microcystis panniformis FACHB 1757 by third-generation sequencing.</title>
        <authorList>
            <person name="Zhang J.Y."/>
            <person name="Guan R."/>
            <person name="Zhang H.J."/>
            <person name="Li H."/>
            <person name="Xiao P."/>
            <person name="Yu G.L."/>
            <person name="Du L."/>
            <person name="Cao D.M."/>
            <person name="Zhu B.C."/>
            <person name="Li R.H."/>
            <person name="Lu Z.H."/>
        </authorList>
    </citation>
    <scope>NUCLEOTIDE SEQUENCE [LARGE SCALE GENOMIC DNA]</scope>
    <source>
        <strain evidence="5 6">FACHB-1757</strain>
    </source>
</reference>
<dbReference type="InterPro" id="IPR015424">
    <property type="entry name" value="PyrdxlP-dep_Trfase"/>
</dbReference>
<accession>A0A0K1RYU8</accession>
<feature type="region of interest" description="Disordered" evidence="3">
    <location>
        <begin position="76"/>
        <end position="102"/>
    </location>
</feature>
<comment type="cofactor">
    <cofactor evidence="1">
        <name>pyridoxal 5'-phosphate</name>
        <dbReference type="ChEBI" id="CHEBI:597326"/>
    </cofactor>
</comment>
<dbReference type="PATRIC" id="fig|1638788.3.peg.1867"/>
<evidence type="ECO:0000259" key="4">
    <source>
        <dbReference type="Pfam" id="PF00266"/>
    </source>
</evidence>
<dbReference type="AlphaFoldDB" id="A0A0K1RYU8"/>
<dbReference type="GO" id="GO:0031071">
    <property type="term" value="F:cysteine desulfurase activity"/>
    <property type="evidence" value="ECO:0007669"/>
    <property type="project" value="UniProtKB-EC"/>
</dbReference>
<dbReference type="Pfam" id="PF00266">
    <property type="entry name" value="Aminotran_5"/>
    <property type="match status" value="1"/>
</dbReference>
<dbReference type="Gene3D" id="3.90.1150.10">
    <property type="entry name" value="Aspartate Aminotransferase, domain 1"/>
    <property type="match status" value="1"/>
</dbReference>
<evidence type="ECO:0000256" key="1">
    <source>
        <dbReference type="ARBA" id="ARBA00001933"/>
    </source>
</evidence>
<protein>
    <submittedName>
        <fullName evidence="5">Cysteine desulfurase</fullName>
    </submittedName>
</protein>
<proteinExistence type="predicted"/>
<dbReference type="Gene3D" id="1.10.260.50">
    <property type="match status" value="1"/>
</dbReference>
<evidence type="ECO:0000313" key="6">
    <source>
        <dbReference type="Proteomes" id="UP000068167"/>
    </source>
</evidence>
<feature type="domain" description="Aminotransferase class V" evidence="4">
    <location>
        <begin position="3"/>
        <end position="61"/>
    </location>
</feature>
<dbReference type="SUPFAM" id="SSF53383">
    <property type="entry name" value="PLP-dependent transferases"/>
    <property type="match status" value="1"/>
</dbReference>
<evidence type="ECO:0000256" key="2">
    <source>
        <dbReference type="ARBA" id="ARBA00050776"/>
    </source>
</evidence>
<organism evidence="5 6">
    <name type="scientific">Microcystis panniformis FACHB-1757</name>
    <dbReference type="NCBI Taxonomy" id="1638788"/>
    <lineage>
        <taxon>Bacteria</taxon>
        <taxon>Bacillati</taxon>
        <taxon>Cyanobacteriota</taxon>
        <taxon>Cyanophyceae</taxon>
        <taxon>Oscillatoriophycideae</taxon>
        <taxon>Chroococcales</taxon>
        <taxon>Microcystaceae</taxon>
        <taxon>Microcystis</taxon>
    </lineage>
</organism>
<evidence type="ECO:0000256" key="3">
    <source>
        <dbReference type="SAM" id="MobiDB-lite"/>
    </source>
</evidence>
<keyword evidence="6" id="KW-1185">Reference proteome</keyword>
<dbReference type="PANTHER" id="PTHR11601:SF34">
    <property type="entry name" value="CYSTEINE DESULFURASE"/>
    <property type="match status" value="1"/>
</dbReference>
<dbReference type="InterPro" id="IPR000192">
    <property type="entry name" value="Aminotrans_V_dom"/>
</dbReference>
<comment type="catalytic activity">
    <reaction evidence="2">
        <text>(sulfur carrier)-H + L-cysteine = (sulfur carrier)-SH + L-alanine</text>
        <dbReference type="Rhea" id="RHEA:43892"/>
        <dbReference type="Rhea" id="RHEA-COMP:14737"/>
        <dbReference type="Rhea" id="RHEA-COMP:14739"/>
        <dbReference type="ChEBI" id="CHEBI:29917"/>
        <dbReference type="ChEBI" id="CHEBI:35235"/>
        <dbReference type="ChEBI" id="CHEBI:57972"/>
        <dbReference type="ChEBI" id="CHEBI:64428"/>
        <dbReference type="EC" id="2.8.1.7"/>
    </reaction>
</comment>
<dbReference type="InterPro" id="IPR015422">
    <property type="entry name" value="PyrdxlP-dep_Trfase_small"/>
</dbReference>
<sequence>MQIYLDYSATTPTHPQVIERVATILQHHWGNPSSLHTWGQDTATVIEMAREEVAGLINANPDPDYLNFWRHGYQAKIDKPPGKPPKAGSNLKPRLNQDKEKK</sequence>
<dbReference type="KEGG" id="mpk:VL20_1859"/>
<evidence type="ECO:0000313" key="5">
    <source>
        <dbReference type="EMBL" id="AKV66990.1"/>
    </source>
</evidence>
<dbReference type="PANTHER" id="PTHR11601">
    <property type="entry name" value="CYSTEINE DESULFURYLASE FAMILY MEMBER"/>
    <property type="match status" value="1"/>
</dbReference>
<dbReference type="EMBL" id="CP011339">
    <property type="protein sequence ID" value="AKV66990.1"/>
    <property type="molecule type" value="Genomic_DNA"/>
</dbReference>
<name>A0A0K1RYU8_9CHRO</name>
<dbReference type="Proteomes" id="UP000068167">
    <property type="component" value="Chromosome"/>
</dbReference>
<gene>
    <name evidence="5" type="ORF">VL20_1859</name>
</gene>